<evidence type="ECO:0000256" key="6">
    <source>
        <dbReference type="RuleBase" id="RU003783"/>
    </source>
</evidence>
<keyword evidence="5" id="KW-0963">Cytoplasm</keyword>
<dbReference type="GeneID" id="19336023"/>
<dbReference type="EMBL" id="KB446556">
    <property type="protein sequence ID" value="EME85794.1"/>
    <property type="molecule type" value="Genomic_DNA"/>
</dbReference>
<dbReference type="Gene3D" id="1.10.20.140">
    <property type="match status" value="1"/>
</dbReference>
<evidence type="ECO:0000256" key="5">
    <source>
        <dbReference type="PIRNR" id="PIRNR039110"/>
    </source>
</evidence>
<dbReference type="InterPro" id="IPR039657">
    <property type="entry name" value="Dimethylallyltransferase"/>
</dbReference>
<dbReference type="InterPro" id="IPR027417">
    <property type="entry name" value="P-loop_NTPase"/>
</dbReference>
<dbReference type="HAMAP" id="MF_00185">
    <property type="entry name" value="IPP_trans"/>
    <property type="match status" value="1"/>
</dbReference>
<comment type="function">
    <text evidence="5">Catalyzes the transfer of a dimethylallyl group onto the adenine at position 37.</text>
</comment>
<dbReference type="EC" id="2.5.1.75" evidence="5 6"/>
<keyword evidence="5 6" id="KW-0819">tRNA processing</keyword>
<dbReference type="AlphaFoldDB" id="M3A3X4"/>
<keyword evidence="2 5" id="KW-0808">Transferase</keyword>
<dbReference type="STRING" id="383855.M3A3X4"/>
<dbReference type="KEGG" id="pfj:MYCFIDRAFT_202265"/>
<dbReference type="GO" id="GO:0005524">
    <property type="term" value="F:ATP binding"/>
    <property type="evidence" value="ECO:0007669"/>
    <property type="project" value="UniProtKB-UniRule"/>
</dbReference>
<dbReference type="InterPro" id="IPR030666">
    <property type="entry name" value="IPP_transferase_euk"/>
</dbReference>
<dbReference type="HOGENOM" id="CLU_032616_2_3_1"/>
<dbReference type="PIRSF" id="PIRSF039110">
    <property type="entry name" value="IPP_transferase"/>
    <property type="match status" value="1"/>
</dbReference>
<evidence type="ECO:0000256" key="3">
    <source>
        <dbReference type="ARBA" id="ARBA00022741"/>
    </source>
</evidence>
<keyword evidence="3 5" id="KW-0547">Nucleotide-binding</keyword>
<organism evidence="8 9">
    <name type="scientific">Pseudocercospora fijiensis (strain CIRAD86)</name>
    <name type="common">Black leaf streak disease fungus</name>
    <name type="synonym">Mycosphaerella fijiensis</name>
    <dbReference type="NCBI Taxonomy" id="383855"/>
    <lineage>
        <taxon>Eukaryota</taxon>
        <taxon>Fungi</taxon>
        <taxon>Dikarya</taxon>
        <taxon>Ascomycota</taxon>
        <taxon>Pezizomycotina</taxon>
        <taxon>Dothideomycetes</taxon>
        <taxon>Dothideomycetidae</taxon>
        <taxon>Mycosphaerellales</taxon>
        <taxon>Mycosphaerellaceae</taxon>
        <taxon>Pseudocercospora</taxon>
    </lineage>
</organism>
<accession>M3A3X4</accession>
<name>M3A3X4_PSEFD</name>
<evidence type="ECO:0000256" key="1">
    <source>
        <dbReference type="ARBA" id="ARBA00005842"/>
    </source>
</evidence>
<proteinExistence type="inferred from homology"/>
<dbReference type="Proteomes" id="UP000016932">
    <property type="component" value="Unassembled WGS sequence"/>
</dbReference>
<comment type="similarity">
    <text evidence="1 5 7">Belongs to the IPP transferase family.</text>
</comment>
<gene>
    <name evidence="8" type="ORF">MYCFIDRAFT_202265</name>
</gene>
<reference evidence="8 9" key="1">
    <citation type="journal article" date="2012" name="PLoS Pathog.">
        <title>Diverse lifestyles and strategies of plant pathogenesis encoded in the genomes of eighteen Dothideomycetes fungi.</title>
        <authorList>
            <person name="Ohm R.A."/>
            <person name="Feau N."/>
            <person name="Henrissat B."/>
            <person name="Schoch C.L."/>
            <person name="Horwitz B.A."/>
            <person name="Barry K.W."/>
            <person name="Condon B.J."/>
            <person name="Copeland A.C."/>
            <person name="Dhillon B."/>
            <person name="Glaser F."/>
            <person name="Hesse C.N."/>
            <person name="Kosti I."/>
            <person name="LaButti K."/>
            <person name="Lindquist E.A."/>
            <person name="Lucas S."/>
            <person name="Salamov A.A."/>
            <person name="Bradshaw R.E."/>
            <person name="Ciuffetti L."/>
            <person name="Hamelin R.C."/>
            <person name="Kema G.H.J."/>
            <person name="Lawrence C."/>
            <person name="Scott J.A."/>
            <person name="Spatafora J.W."/>
            <person name="Turgeon B.G."/>
            <person name="de Wit P.J.G.M."/>
            <person name="Zhong S."/>
            <person name="Goodwin S.B."/>
            <person name="Grigoriev I.V."/>
        </authorList>
    </citation>
    <scope>NUCLEOTIDE SEQUENCE [LARGE SCALE GENOMIC DNA]</scope>
    <source>
        <strain evidence="8 9">CIRAD86</strain>
    </source>
</reference>
<dbReference type="InterPro" id="IPR018022">
    <property type="entry name" value="IPT"/>
</dbReference>
<evidence type="ECO:0000256" key="4">
    <source>
        <dbReference type="ARBA" id="ARBA00022840"/>
    </source>
</evidence>
<keyword evidence="9" id="KW-1185">Reference proteome</keyword>
<dbReference type="GO" id="GO:0006400">
    <property type="term" value="P:tRNA modification"/>
    <property type="evidence" value="ECO:0007669"/>
    <property type="project" value="TreeGrafter"/>
</dbReference>
<dbReference type="SUPFAM" id="SSF52540">
    <property type="entry name" value="P-loop containing nucleoside triphosphate hydrolases"/>
    <property type="match status" value="2"/>
</dbReference>
<protein>
    <recommendedName>
        <fullName evidence="5 6">tRNA dimethylallyltransferase</fullName>
        <ecNumber evidence="5 6">2.5.1.75</ecNumber>
    </recommendedName>
</protein>
<evidence type="ECO:0000313" key="8">
    <source>
        <dbReference type="EMBL" id="EME85794.1"/>
    </source>
</evidence>
<dbReference type="PANTHER" id="PTHR11088">
    <property type="entry name" value="TRNA DIMETHYLALLYLTRANSFERASE"/>
    <property type="match status" value="1"/>
</dbReference>
<evidence type="ECO:0000313" key="9">
    <source>
        <dbReference type="Proteomes" id="UP000016932"/>
    </source>
</evidence>
<dbReference type="Gene3D" id="3.40.50.300">
    <property type="entry name" value="P-loop containing nucleotide triphosphate hydrolases"/>
    <property type="match status" value="1"/>
</dbReference>
<dbReference type="RefSeq" id="XP_007923285.1">
    <property type="nucleotide sequence ID" value="XM_007925094.1"/>
</dbReference>
<dbReference type="VEuPathDB" id="FungiDB:MYCFIDRAFT_202265"/>
<keyword evidence="4 5" id="KW-0067">ATP-binding</keyword>
<dbReference type="GO" id="GO:0005739">
    <property type="term" value="C:mitochondrion"/>
    <property type="evidence" value="ECO:0007669"/>
    <property type="project" value="TreeGrafter"/>
</dbReference>
<dbReference type="PANTHER" id="PTHR11088:SF89">
    <property type="entry name" value="TRNA DIMETHYLALLYLTRANSFERASE"/>
    <property type="match status" value="1"/>
</dbReference>
<dbReference type="Pfam" id="PF01715">
    <property type="entry name" value="IPPT"/>
    <property type="match status" value="1"/>
</dbReference>
<comment type="catalytic activity">
    <reaction evidence="5 6">
        <text>adenosine(37) in tRNA + dimethylallyl diphosphate = N(6)-dimethylallyladenosine(37) in tRNA + diphosphate</text>
        <dbReference type="Rhea" id="RHEA:26482"/>
        <dbReference type="Rhea" id="RHEA-COMP:10162"/>
        <dbReference type="Rhea" id="RHEA-COMP:10375"/>
        <dbReference type="ChEBI" id="CHEBI:33019"/>
        <dbReference type="ChEBI" id="CHEBI:57623"/>
        <dbReference type="ChEBI" id="CHEBI:74411"/>
        <dbReference type="ChEBI" id="CHEBI:74415"/>
        <dbReference type="EC" id="2.5.1.75"/>
    </reaction>
</comment>
<evidence type="ECO:0000256" key="7">
    <source>
        <dbReference type="RuleBase" id="RU003785"/>
    </source>
</evidence>
<dbReference type="NCBIfam" id="TIGR00174">
    <property type="entry name" value="miaA"/>
    <property type="match status" value="1"/>
</dbReference>
<dbReference type="eggNOG" id="KOG1384">
    <property type="taxonomic scope" value="Eukaryota"/>
</dbReference>
<sequence length="433" mass="49217">MLIFRLGRLLSTRSKMTRIPPRNPLIAIIGATGTGKSQLAVEIAKRYNGEIINGDAMQLYEGLPIITNKITLQEQEGIPHHLLGCIGLQEQTWVVGTFVRKALEVIAEIRSRGRLPILVGGTHYYTQSLLFKDRLAESDKAQEEREFVADTSDKWPMLKESTEVLLEKLKKIDPIMADRWHPNDRRKIQRSLEIYMQTGQRASDIYAEQRSEQAMERSEMRFPTLLYWVHAEQQILRTRLDARVDKMLAQGLLDEVETLDTVAKGERVKGMSIDKTKGIWVSIGYKEFIDYVHARRNAEADAHDLLKLHAACLEQTKAATRQYSKRQVRWIRIKLVNALADVHAIENLYLLDGSDVSRFEDTVVQPALGLTGQFLRAEDMPAPALLSAVAAEQLQPKRDDLASKPEEWAKHRSSYAANMLHCPWMPAGKSKNA</sequence>
<dbReference type="OrthoDB" id="775260at2759"/>
<dbReference type="GO" id="GO:0052381">
    <property type="term" value="F:tRNA dimethylallyltransferase activity"/>
    <property type="evidence" value="ECO:0007669"/>
    <property type="project" value="UniProtKB-UniRule"/>
</dbReference>
<evidence type="ECO:0000256" key="2">
    <source>
        <dbReference type="ARBA" id="ARBA00022679"/>
    </source>
</evidence>